<evidence type="ECO:0000256" key="2">
    <source>
        <dbReference type="SAM" id="Phobius"/>
    </source>
</evidence>
<dbReference type="AlphaFoldDB" id="A0A291GU81"/>
<feature type="transmembrane region" description="Helical" evidence="2">
    <location>
        <begin position="20"/>
        <end position="42"/>
    </location>
</feature>
<feature type="transmembrane region" description="Helical" evidence="2">
    <location>
        <begin position="209"/>
        <end position="230"/>
    </location>
</feature>
<dbReference type="InterPro" id="IPR005625">
    <property type="entry name" value="PepSY-ass_TM"/>
</dbReference>
<proteinExistence type="predicted"/>
<keyword evidence="2" id="KW-0472">Membrane</keyword>
<dbReference type="EMBL" id="CP023564">
    <property type="protein sequence ID" value="ATG53783.1"/>
    <property type="molecule type" value="Genomic_DNA"/>
</dbReference>
<feature type="compositionally biased region" description="Acidic residues" evidence="1">
    <location>
        <begin position="254"/>
        <end position="267"/>
    </location>
</feature>
<organism evidence="3 4">
    <name type="scientific">Brachybacterium ginsengisoli</name>
    <dbReference type="NCBI Taxonomy" id="1331682"/>
    <lineage>
        <taxon>Bacteria</taxon>
        <taxon>Bacillati</taxon>
        <taxon>Actinomycetota</taxon>
        <taxon>Actinomycetes</taxon>
        <taxon>Micrococcales</taxon>
        <taxon>Dermabacteraceae</taxon>
        <taxon>Brachybacterium</taxon>
    </lineage>
</organism>
<feature type="transmembrane region" description="Helical" evidence="2">
    <location>
        <begin position="380"/>
        <end position="405"/>
    </location>
</feature>
<dbReference type="OrthoDB" id="9791166at2"/>
<feature type="transmembrane region" description="Helical" evidence="2">
    <location>
        <begin position="156"/>
        <end position="177"/>
    </location>
</feature>
<keyword evidence="2" id="KW-0812">Transmembrane</keyword>
<evidence type="ECO:0000313" key="3">
    <source>
        <dbReference type="EMBL" id="ATG53783.1"/>
    </source>
</evidence>
<accession>A0A291GU81</accession>
<gene>
    <name evidence="3" type="ORF">CFK41_02560</name>
</gene>
<keyword evidence="4" id="KW-1185">Reference proteome</keyword>
<sequence length="475" mass="50466">MPESPAPRHWLGPLLLRLHFYAALLVGPFLLVSAASGALYAVSPQVEQLVYADELEARTEGPALPLAQQVAAAQELVGEGAQVSAVRPAPEPGDTTRVMYADPSLGESESRAIMVDPATAEIQGDLTVYGTSGSLPLRSWIDQLHRNLHLGEAGRLYSELSASWLGVIAVAGLGLWVRRARRSRRKRDLLRPDLHARGYRRTLSLHSSVGVWVLLGALFLGATGITWSRYGGGNVGVVREALGFTTASVSTELPESEQAVEGEEPASEEAGHGEHGEHGGHGAAAPAAEQKGPSGGIEAIDDVLAAGRADVIDTGRIEIRPPADAGSAWVIEEIQRSYPTKVDAVAVDGESLEVVDRYVFAEADIASKLTRWGIDLHMGVLFGVVNQLVLFAIASALVAMIVWGYMMWWQRRPTRGGAGVGRPPHRGALRRAPWWGVALVLLTAGAAGLLLPLVGASLVVFVVLDAVVGRVRAGR</sequence>
<evidence type="ECO:0000256" key="1">
    <source>
        <dbReference type="SAM" id="MobiDB-lite"/>
    </source>
</evidence>
<evidence type="ECO:0000313" key="4">
    <source>
        <dbReference type="Proteomes" id="UP000217889"/>
    </source>
</evidence>
<dbReference type="PANTHER" id="PTHR34219">
    <property type="entry name" value="IRON-REGULATED INNER MEMBRANE PROTEIN-RELATED"/>
    <property type="match status" value="1"/>
</dbReference>
<dbReference type="Proteomes" id="UP000217889">
    <property type="component" value="Chromosome"/>
</dbReference>
<dbReference type="KEGG" id="bgg:CFK41_02560"/>
<protein>
    <submittedName>
        <fullName evidence="3">Peptidase</fullName>
    </submittedName>
</protein>
<feature type="region of interest" description="Disordered" evidence="1">
    <location>
        <begin position="250"/>
        <end position="293"/>
    </location>
</feature>
<keyword evidence="2" id="KW-1133">Transmembrane helix</keyword>
<dbReference type="PANTHER" id="PTHR34219:SF1">
    <property type="entry name" value="PEPSY DOMAIN-CONTAINING PROTEIN"/>
    <property type="match status" value="1"/>
</dbReference>
<dbReference type="RefSeq" id="WP_096798262.1">
    <property type="nucleotide sequence ID" value="NZ_CP023564.1"/>
</dbReference>
<reference evidence="3 4" key="1">
    <citation type="journal article" date="2014" name="Int. J. Syst. Evol. Microbiol.">
        <title>Brachybacterium ginsengisoli sp. nov., isolated from soil of a ginseng field.</title>
        <authorList>
            <person name="Hoang V.A."/>
            <person name="Kim Y.J."/>
            <person name="Nguyen N.L."/>
            <person name="Yang D.C."/>
        </authorList>
    </citation>
    <scope>NUCLEOTIDE SEQUENCE [LARGE SCALE GENOMIC DNA]</scope>
    <source>
        <strain evidence="3 4">DCY80</strain>
    </source>
</reference>
<name>A0A291GU81_9MICO</name>
<feature type="compositionally biased region" description="Basic and acidic residues" evidence="1">
    <location>
        <begin position="269"/>
        <end position="280"/>
    </location>
</feature>
<dbReference type="Pfam" id="PF03929">
    <property type="entry name" value="PepSY_TM"/>
    <property type="match status" value="1"/>
</dbReference>
<feature type="transmembrane region" description="Helical" evidence="2">
    <location>
        <begin position="434"/>
        <end position="464"/>
    </location>
</feature>